<dbReference type="Pfam" id="PF03798">
    <property type="entry name" value="TRAM_LAG1_CLN8"/>
    <property type="match status" value="1"/>
</dbReference>
<keyword evidence="2 5" id="KW-0812">Transmembrane</keyword>
<dbReference type="PANTHER" id="PTHR31766:SF2">
    <property type="entry name" value="GLABROUS1 ENHANCER-BINDING PROTEIN-LIKE 2"/>
    <property type="match status" value="1"/>
</dbReference>
<dbReference type="InterPro" id="IPR040327">
    <property type="entry name" value="At5g14285-like"/>
</dbReference>
<name>A0A8J5LR26_ZINOF</name>
<protein>
    <recommendedName>
        <fullName evidence="8">TLC domain-containing protein</fullName>
    </recommendedName>
</protein>
<keyword evidence="10" id="KW-1185">Reference proteome</keyword>
<dbReference type="Proteomes" id="UP000734854">
    <property type="component" value="Unassembled WGS sequence"/>
</dbReference>
<evidence type="ECO:0000256" key="6">
    <source>
        <dbReference type="SAM" id="MobiDB-lite"/>
    </source>
</evidence>
<evidence type="ECO:0000259" key="8">
    <source>
        <dbReference type="PROSITE" id="PS50922"/>
    </source>
</evidence>
<keyword evidence="3 7" id="KW-1133">Transmembrane helix</keyword>
<sequence length="384" mass="42093">MSGGTPGVGVTAPVLSDVDGGRRDRGEEEAMEAAAEERELARAEREGAVKRELRDLGTGKEGHFGVPRCAQKLSPPPPKVVGAPTAHGPLGRSKSPSPPPSSHSSSSATKISLLLETLSANHHSLLLLQASSELLNPAMEVEVIVPGQWFLPHFVSVFCALYMLGYFAVFNNWSPKYRPDGSSCFMSLCHGTPAVLLAAAAILQQPVRSFASPNTDFQNLVLDFSVGYFTVDLLHYLIFMPSEYLFIAHHLATLFVFITCRYIAQHGAFALLVLLVLAEVTSACQNVWTLAGLRRAESPTAARIHKNLAPPFFVLYTIMRGFLGPWFFYKMGAFYVSGKASDVMAMWICASWIVVVGSAMLVSILWICNLWLELFREKTLEKKD</sequence>
<feature type="region of interest" description="Disordered" evidence="6">
    <location>
        <begin position="1"/>
        <end position="107"/>
    </location>
</feature>
<evidence type="ECO:0000256" key="4">
    <source>
        <dbReference type="ARBA" id="ARBA00023136"/>
    </source>
</evidence>
<evidence type="ECO:0000256" key="7">
    <source>
        <dbReference type="SAM" id="Phobius"/>
    </source>
</evidence>
<evidence type="ECO:0000256" key="1">
    <source>
        <dbReference type="ARBA" id="ARBA00004141"/>
    </source>
</evidence>
<evidence type="ECO:0000256" key="2">
    <source>
        <dbReference type="ARBA" id="ARBA00022692"/>
    </source>
</evidence>
<feature type="transmembrane region" description="Helical" evidence="7">
    <location>
        <begin position="185"/>
        <end position="205"/>
    </location>
</feature>
<reference evidence="9 10" key="1">
    <citation type="submission" date="2020-08" db="EMBL/GenBank/DDBJ databases">
        <title>Plant Genome Project.</title>
        <authorList>
            <person name="Zhang R.-G."/>
        </authorList>
    </citation>
    <scope>NUCLEOTIDE SEQUENCE [LARGE SCALE GENOMIC DNA]</scope>
    <source>
        <tissue evidence="9">Rhizome</tissue>
    </source>
</reference>
<evidence type="ECO:0000313" key="9">
    <source>
        <dbReference type="EMBL" id="KAG6530759.1"/>
    </source>
</evidence>
<feature type="domain" description="TLC" evidence="8">
    <location>
        <begin position="176"/>
        <end position="379"/>
    </location>
</feature>
<evidence type="ECO:0000313" key="10">
    <source>
        <dbReference type="Proteomes" id="UP000734854"/>
    </source>
</evidence>
<feature type="transmembrane region" description="Helical" evidence="7">
    <location>
        <begin position="244"/>
        <end position="264"/>
    </location>
</feature>
<comment type="subcellular location">
    <subcellularLocation>
        <location evidence="1">Membrane</location>
        <topology evidence="1">Multi-pass membrane protein</topology>
    </subcellularLocation>
</comment>
<dbReference type="SMART" id="SM00724">
    <property type="entry name" value="TLC"/>
    <property type="match status" value="1"/>
</dbReference>
<comment type="caution">
    <text evidence="9">The sequence shown here is derived from an EMBL/GenBank/DDBJ whole genome shotgun (WGS) entry which is preliminary data.</text>
</comment>
<dbReference type="GO" id="GO:0016020">
    <property type="term" value="C:membrane"/>
    <property type="evidence" value="ECO:0007669"/>
    <property type="project" value="UniProtKB-SubCell"/>
</dbReference>
<feature type="transmembrane region" description="Helical" evidence="7">
    <location>
        <begin position="149"/>
        <end position="173"/>
    </location>
</feature>
<feature type="transmembrane region" description="Helical" evidence="7">
    <location>
        <begin position="312"/>
        <end position="329"/>
    </location>
</feature>
<dbReference type="AlphaFoldDB" id="A0A8J5LR26"/>
<evidence type="ECO:0000256" key="3">
    <source>
        <dbReference type="ARBA" id="ARBA00022989"/>
    </source>
</evidence>
<dbReference type="PANTHER" id="PTHR31766">
    <property type="entry name" value="GLABROUS1 ENHANCER-BINDING PROTEIN-LIKE 2"/>
    <property type="match status" value="1"/>
</dbReference>
<dbReference type="PROSITE" id="PS50922">
    <property type="entry name" value="TLC"/>
    <property type="match status" value="1"/>
</dbReference>
<feature type="compositionally biased region" description="Basic and acidic residues" evidence="6">
    <location>
        <begin position="35"/>
        <end position="63"/>
    </location>
</feature>
<accession>A0A8J5LR26</accession>
<gene>
    <name evidence="9" type="ORF">ZIOFF_004517</name>
</gene>
<dbReference type="EMBL" id="JACMSC010000002">
    <property type="protein sequence ID" value="KAG6530759.1"/>
    <property type="molecule type" value="Genomic_DNA"/>
</dbReference>
<keyword evidence="4 5" id="KW-0472">Membrane</keyword>
<feature type="transmembrane region" description="Helical" evidence="7">
    <location>
        <begin position="344"/>
        <end position="372"/>
    </location>
</feature>
<feature type="compositionally biased region" description="Basic and acidic residues" evidence="6">
    <location>
        <begin position="19"/>
        <end position="28"/>
    </location>
</feature>
<feature type="transmembrane region" description="Helical" evidence="7">
    <location>
        <begin position="270"/>
        <end position="291"/>
    </location>
</feature>
<evidence type="ECO:0000256" key="5">
    <source>
        <dbReference type="PROSITE-ProRule" id="PRU00205"/>
    </source>
</evidence>
<organism evidence="9 10">
    <name type="scientific">Zingiber officinale</name>
    <name type="common">Ginger</name>
    <name type="synonym">Amomum zingiber</name>
    <dbReference type="NCBI Taxonomy" id="94328"/>
    <lineage>
        <taxon>Eukaryota</taxon>
        <taxon>Viridiplantae</taxon>
        <taxon>Streptophyta</taxon>
        <taxon>Embryophyta</taxon>
        <taxon>Tracheophyta</taxon>
        <taxon>Spermatophyta</taxon>
        <taxon>Magnoliopsida</taxon>
        <taxon>Liliopsida</taxon>
        <taxon>Zingiberales</taxon>
        <taxon>Zingiberaceae</taxon>
        <taxon>Zingiber</taxon>
    </lineage>
</organism>
<feature type="transmembrane region" description="Helical" evidence="7">
    <location>
        <begin position="217"/>
        <end position="237"/>
    </location>
</feature>
<proteinExistence type="predicted"/>
<dbReference type="InterPro" id="IPR006634">
    <property type="entry name" value="TLC-dom"/>
</dbReference>